<dbReference type="PANTHER" id="PTHR30146:SF109">
    <property type="entry name" value="HTH-TYPE TRANSCRIPTIONAL REGULATOR GALS"/>
    <property type="match status" value="1"/>
</dbReference>
<evidence type="ECO:0000313" key="6">
    <source>
        <dbReference type="Proteomes" id="UP000246410"/>
    </source>
</evidence>
<dbReference type="Pfam" id="PF13377">
    <property type="entry name" value="Peripla_BP_3"/>
    <property type="match status" value="1"/>
</dbReference>
<dbReference type="InterPro" id="IPR046335">
    <property type="entry name" value="LacI/GalR-like_sensor"/>
</dbReference>
<evidence type="ECO:0000313" key="5">
    <source>
        <dbReference type="EMBL" id="PWV75138.1"/>
    </source>
</evidence>
<evidence type="ECO:0000256" key="3">
    <source>
        <dbReference type="ARBA" id="ARBA00023163"/>
    </source>
</evidence>
<dbReference type="InterPro" id="IPR028082">
    <property type="entry name" value="Peripla_BP_I"/>
</dbReference>
<dbReference type="RefSeq" id="WP_244198302.1">
    <property type="nucleotide sequence ID" value="NZ_QGTL01000005.1"/>
</dbReference>
<feature type="domain" description="HTH lacI-type" evidence="4">
    <location>
        <begin position="6"/>
        <end position="61"/>
    </location>
</feature>
<keyword evidence="6" id="KW-1185">Reference proteome</keyword>
<dbReference type="PANTHER" id="PTHR30146">
    <property type="entry name" value="LACI-RELATED TRANSCRIPTIONAL REPRESSOR"/>
    <property type="match status" value="1"/>
</dbReference>
<keyword evidence="1" id="KW-0805">Transcription regulation</keyword>
<dbReference type="EMBL" id="QGTL01000005">
    <property type="protein sequence ID" value="PWV75138.1"/>
    <property type="molecule type" value="Genomic_DNA"/>
</dbReference>
<dbReference type="Pfam" id="PF00356">
    <property type="entry name" value="LacI"/>
    <property type="match status" value="1"/>
</dbReference>
<protein>
    <submittedName>
        <fullName evidence="5">LacI family transcriptional regulator</fullName>
    </submittedName>
</protein>
<dbReference type="AlphaFoldDB" id="A0A317NNE7"/>
<comment type="caution">
    <text evidence="5">The sequence shown here is derived from an EMBL/GenBank/DDBJ whole genome shotgun (WGS) entry which is preliminary data.</text>
</comment>
<dbReference type="GO" id="GO:0003700">
    <property type="term" value="F:DNA-binding transcription factor activity"/>
    <property type="evidence" value="ECO:0007669"/>
    <property type="project" value="TreeGrafter"/>
</dbReference>
<dbReference type="Proteomes" id="UP000246410">
    <property type="component" value="Unassembled WGS sequence"/>
</dbReference>
<gene>
    <name evidence="5" type="ORF">DFR69_105212</name>
</gene>
<name>A0A317NNE7_9NOCA</name>
<dbReference type="Gene3D" id="3.40.50.2300">
    <property type="match status" value="2"/>
</dbReference>
<sequence>MTAKRPTLADVAGRAGVSTAVVSYVLNDGPRPVSDALRAKVLAAADELNYRPDRLARALRRPRRWRQIGLLVPDLTMPLYAALVGRTEIEARARDHLTMIGNSGYDPEREREFATAFTDVGIDGLIVVGAVDPVETGAVCARARMPVVWVHNTRTPVDSPIVGADHVGAGALAARHLRETHGCRDIVFVGGFTAEDVRYGDRETVEQRHRGFAAVAGADAVVIHTDLSAEGAYRAVREHLRSRAEPPHGMVVGTNAQAAATVRAITDAGLDIPHRIRVVGFDTGPAQLFAQITLTSIQQPIDTITRLALDRLLTTAPEPTAAAPLPVTLHPGESCGCAPRTIDLP</sequence>
<dbReference type="InterPro" id="IPR010982">
    <property type="entry name" value="Lambda_DNA-bd_dom_sf"/>
</dbReference>
<dbReference type="CDD" id="cd06267">
    <property type="entry name" value="PBP1_LacI_sugar_binding-like"/>
    <property type="match status" value="1"/>
</dbReference>
<dbReference type="SUPFAM" id="SSF53822">
    <property type="entry name" value="Periplasmic binding protein-like I"/>
    <property type="match status" value="1"/>
</dbReference>
<organism evidence="5 6">
    <name type="scientific">Nocardia neocaledoniensis</name>
    <dbReference type="NCBI Taxonomy" id="236511"/>
    <lineage>
        <taxon>Bacteria</taxon>
        <taxon>Bacillati</taxon>
        <taxon>Actinomycetota</taxon>
        <taxon>Actinomycetes</taxon>
        <taxon>Mycobacteriales</taxon>
        <taxon>Nocardiaceae</taxon>
        <taxon>Nocardia</taxon>
    </lineage>
</organism>
<evidence type="ECO:0000256" key="1">
    <source>
        <dbReference type="ARBA" id="ARBA00023015"/>
    </source>
</evidence>
<dbReference type="InterPro" id="IPR000843">
    <property type="entry name" value="HTH_LacI"/>
</dbReference>
<accession>A0A317NNE7</accession>
<evidence type="ECO:0000256" key="2">
    <source>
        <dbReference type="ARBA" id="ARBA00023125"/>
    </source>
</evidence>
<keyword evidence="3" id="KW-0804">Transcription</keyword>
<evidence type="ECO:0000259" key="4">
    <source>
        <dbReference type="PROSITE" id="PS50932"/>
    </source>
</evidence>
<dbReference type="SMART" id="SM00354">
    <property type="entry name" value="HTH_LACI"/>
    <property type="match status" value="1"/>
</dbReference>
<proteinExistence type="predicted"/>
<dbReference type="Gene3D" id="1.10.260.40">
    <property type="entry name" value="lambda repressor-like DNA-binding domains"/>
    <property type="match status" value="1"/>
</dbReference>
<dbReference type="SUPFAM" id="SSF47413">
    <property type="entry name" value="lambda repressor-like DNA-binding domains"/>
    <property type="match status" value="1"/>
</dbReference>
<dbReference type="PROSITE" id="PS50932">
    <property type="entry name" value="HTH_LACI_2"/>
    <property type="match status" value="1"/>
</dbReference>
<dbReference type="GO" id="GO:0000976">
    <property type="term" value="F:transcription cis-regulatory region binding"/>
    <property type="evidence" value="ECO:0007669"/>
    <property type="project" value="TreeGrafter"/>
</dbReference>
<keyword evidence="2" id="KW-0238">DNA-binding</keyword>
<dbReference type="CDD" id="cd01392">
    <property type="entry name" value="HTH_LacI"/>
    <property type="match status" value="1"/>
</dbReference>
<reference evidence="5 6" key="1">
    <citation type="submission" date="2018-05" db="EMBL/GenBank/DDBJ databases">
        <title>Genomic Encyclopedia of Type Strains, Phase IV (KMG-IV): sequencing the most valuable type-strain genomes for metagenomic binning, comparative biology and taxonomic classification.</title>
        <authorList>
            <person name="Goeker M."/>
        </authorList>
    </citation>
    <scope>NUCLEOTIDE SEQUENCE [LARGE SCALE GENOMIC DNA]</scope>
    <source>
        <strain evidence="5 6">DSM 44717</strain>
    </source>
</reference>